<dbReference type="Gene3D" id="3.40.50.150">
    <property type="entry name" value="Vaccinia Virus protein VP39"/>
    <property type="match status" value="1"/>
</dbReference>
<dbReference type="Proteomes" id="UP001288778">
    <property type="component" value="Unassembled WGS sequence"/>
</dbReference>
<dbReference type="AlphaFoldDB" id="A0AAW9I963"/>
<proteinExistence type="predicted"/>
<organism evidence="1 2">
    <name type="scientific">Clostridium perfringens</name>
    <dbReference type="NCBI Taxonomy" id="1502"/>
    <lineage>
        <taxon>Bacteria</taxon>
        <taxon>Bacillati</taxon>
        <taxon>Bacillota</taxon>
        <taxon>Clostridia</taxon>
        <taxon>Eubacteriales</taxon>
        <taxon>Clostridiaceae</taxon>
        <taxon>Clostridium</taxon>
    </lineage>
</organism>
<gene>
    <name evidence="1" type="ORF">GNF68_17450</name>
</gene>
<evidence type="ECO:0000313" key="1">
    <source>
        <dbReference type="EMBL" id="MDZ4910756.1"/>
    </source>
</evidence>
<name>A0AAW9I963_CLOPF</name>
<feature type="non-terminal residue" evidence="1">
    <location>
        <position position="127"/>
    </location>
</feature>
<sequence>FKQYLDIRLASLRLIASEIKEQNLDGEVAELGGYKGKFASEINKLFPNKKLYLFDTFEGFYREDLDIEKSHGYSKCKEGNFSDTNVELVKNKLPYEEKAQFIKGHFPESIKEDLPNFCFVSIDTDLY</sequence>
<reference evidence="1" key="1">
    <citation type="submission" date="2019-11" db="EMBL/GenBank/DDBJ databases">
        <title>Characterization of Clostridium perfringens isolates from swine manure treated agricultural soils.</title>
        <authorList>
            <person name="Wushke S.T."/>
        </authorList>
    </citation>
    <scope>NUCLEOTIDE SEQUENCE</scope>
    <source>
        <strain evidence="1">X94</strain>
    </source>
</reference>
<accession>A0AAW9I963</accession>
<dbReference type="EMBL" id="WNUI01000700">
    <property type="protein sequence ID" value="MDZ4910756.1"/>
    <property type="molecule type" value="Genomic_DNA"/>
</dbReference>
<evidence type="ECO:0000313" key="2">
    <source>
        <dbReference type="Proteomes" id="UP001288778"/>
    </source>
</evidence>
<dbReference type="InterPro" id="IPR029063">
    <property type="entry name" value="SAM-dependent_MTases_sf"/>
</dbReference>
<feature type="non-terminal residue" evidence="1">
    <location>
        <position position="1"/>
    </location>
</feature>
<comment type="caution">
    <text evidence="1">The sequence shown here is derived from an EMBL/GenBank/DDBJ whole genome shotgun (WGS) entry which is preliminary data.</text>
</comment>
<protein>
    <submittedName>
        <fullName evidence="1">Uncharacterized protein</fullName>
    </submittedName>
</protein>